<accession>A0A931DQH7</accession>
<comment type="caution">
    <text evidence="1">The sequence shown here is derived from an EMBL/GenBank/DDBJ whole genome shotgun (WGS) entry which is preliminary data.</text>
</comment>
<evidence type="ECO:0000313" key="1">
    <source>
        <dbReference type="EMBL" id="MBG6092157.1"/>
    </source>
</evidence>
<reference evidence="1" key="1">
    <citation type="submission" date="2020-11" db="EMBL/GenBank/DDBJ databases">
        <title>Sequencing the genomes of 1000 actinobacteria strains.</title>
        <authorList>
            <person name="Klenk H.-P."/>
        </authorList>
    </citation>
    <scope>NUCLEOTIDE SEQUENCE</scope>
    <source>
        <strain evidence="1">DSM 43175</strain>
    </source>
</reference>
<dbReference type="EMBL" id="JADOUA010000001">
    <property type="protein sequence ID" value="MBG6092157.1"/>
    <property type="molecule type" value="Genomic_DNA"/>
</dbReference>
<proteinExistence type="predicted"/>
<evidence type="ECO:0000313" key="2">
    <source>
        <dbReference type="Proteomes" id="UP000614047"/>
    </source>
</evidence>
<dbReference type="Proteomes" id="UP000614047">
    <property type="component" value="Unassembled WGS sequence"/>
</dbReference>
<name>A0A931DQH7_9ACTN</name>
<gene>
    <name evidence="1" type="ORF">IW256_006270</name>
</gene>
<dbReference type="AlphaFoldDB" id="A0A931DQH7"/>
<sequence length="39" mass="4671">MGRRLMIFHTYGTATLTMHDLAPSERLVTTFRRRVIHKR</sequence>
<keyword evidence="2" id="KW-1185">Reference proteome</keyword>
<protein>
    <submittedName>
        <fullName evidence="1">Uncharacterized protein</fullName>
    </submittedName>
</protein>
<organism evidence="1 2">
    <name type="scientific">Actinomadura viridis</name>
    <dbReference type="NCBI Taxonomy" id="58110"/>
    <lineage>
        <taxon>Bacteria</taxon>
        <taxon>Bacillati</taxon>
        <taxon>Actinomycetota</taxon>
        <taxon>Actinomycetes</taxon>
        <taxon>Streptosporangiales</taxon>
        <taxon>Thermomonosporaceae</taxon>
        <taxon>Actinomadura</taxon>
    </lineage>
</organism>